<dbReference type="PANTHER" id="PTHR43798">
    <property type="entry name" value="MONOACYLGLYCEROL LIPASE"/>
    <property type="match status" value="1"/>
</dbReference>
<comment type="caution">
    <text evidence="4">The sequence shown here is derived from an EMBL/GenBank/DDBJ whole genome shotgun (WGS) entry which is preliminary data.</text>
</comment>
<organism evidence="4 5">
    <name type="scientific">Methylovirgula ligni</name>
    <dbReference type="NCBI Taxonomy" id="569860"/>
    <lineage>
        <taxon>Bacteria</taxon>
        <taxon>Pseudomonadati</taxon>
        <taxon>Pseudomonadota</taxon>
        <taxon>Alphaproteobacteria</taxon>
        <taxon>Hyphomicrobiales</taxon>
        <taxon>Beijerinckiaceae</taxon>
        <taxon>Methylovirgula</taxon>
    </lineage>
</organism>
<dbReference type="InterPro" id="IPR029058">
    <property type="entry name" value="AB_hydrolase_fold"/>
</dbReference>
<gene>
    <name evidence="4" type="ORF">DES32_0013</name>
</gene>
<dbReference type="InterPro" id="IPR000073">
    <property type="entry name" value="AB_hydrolase_1"/>
</dbReference>
<keyword evidence="4" id="KW-0560">Oxidoreductase</keyword>
<dbReference type="FunFam" id="3.40.50.1820:FF:000205">
    <property type="entry name" value="Non-haem bromoperoxidase BPO-A2"/>
    <property type="match status" value="1"/>
</dbReference>
<protein>
    <submittedName>
        <fullName evidence="4">Non-heme chloroperoxidase</fullName>
    </submittedName>
</protein>
<dbReference type="GO" id="GO:0004601">
    <property type="term" value="F:peroxidase activity"/>
    <property type="evidence" value="ECO:0007669"/>
    <property type="project" value="UniProtKB-KW"/>
</dbReference>
<dbReference type="AlphaFoldDB" id="A0A3D9Z1U6"/>
<dbReference type="InterPro" id="IPR050266">
    <property type="entry name" value="AB_hydrolase_sf"/>
</dbReference>
<evidence type="ECO:0000256" key="1">
    <source>
        <dbReference type="ARBA" id="ARBA00022801"/>
    </source>
</evidence>
<keyword evidence="5" id="KW-1185">Reference proteome</keyword>
<evidence type="ECO:0000313" key="4">
    <source>
        <dbReference type="EMBL" id="REF88805.1"/>
    </source>
</evidence>
<dbReference type="SUPFAM" id="SSF53474">
    <property type="entry name" value="alpha/beta-Hydrolases"/>
    <property type="match status" value="1"/>
</dbReference>
<dbReference type="Gene3D" id="3.40.50.1820">
    <property type="entry name" value="alpha/beta hydrolase"/>
    <property type="match status" value="1"/>
</dbReference>
<keyword evidence="4" id="KW-0575">Peroxidase</keyword>
<evidence type="ECO:0000313" key="5">
    <source>
        <dbReference type="Proteomes" id="UP000256900"/>
    </source>
</evidence>
<evidence type="ECO:0000256" key="2">
    <source>
        <dbReference type="ARBA" id="ARBA00038128"/>
    </source>
</evidence>
<dbReference type="GO" id="GO:0016787">
    <property type="term" value="F:hydrolase activity"/>
    <property type="evidence" value="ECO:0007669"/>
    <property type="project" value="UniProtKB-KW"/>
</dbReference>
<sequence>MSYFTTKDGTDLYFKDWGKGLPVVFLHAYALNSDTFEDQMFFLASKGYRVVAHDRRGHGRSGQPWGGNDVDTYVDDLNELLEFLDLTDIVLVGHSTGGGVVGRYIGNYGTGRVAKVVFICATIPVVMQTPGNPDGAPSAYFDGLRERVLTDRGQHFKAMIAAHFSVNREWSTVPQSDLDQNWTMTMLSGFPASYFGIAAFAETDVTEDLKTIDVPTLILHGDDDQIAPVANAYIAAKLVPDSILKIYPKAPHAMTTTHKAQVNVDLLAFLRG</sequence>
<keyword evidence="1" id="KW-0378">Hydrolase</keyword>
<dbReference type="PANTHER" id="PTHR43798:SF31">
    <property type="entry name" value="AB HYDROLASE SUPERFAMILY PROTEIN YCLE"/>
    <property type="match status" value="1"/>
</dbReference>
<dbReference type="PRINTS" id="PR00111">
    <property type="entry name" value="ABHYDROLASE"/>
</dbReference>
<dbReference type="Pfam" id="PF00561">
    <property type="entry name" value="Abhydrolase_1"/>
    <property type="match status" value="1"/>
</dbReference>
<feature type="domain" description="AB hydrolase-1" evidence="3">
    <location>
        <begin position="22"/>
        <end position="253"/>
    </location>
</feature>
<dbReference type="RefSeq" id="WP_115834665.1">
    <property type="nucleotide sequence ID" value="NZ_CP025086.1"/>
</dbReference>
<evidence type="ECO:0000259" key="3">
    <source>
        <dbReference type="Pfam" id="PF00561"/>
    </source>
</evidence>
<proteinExistence type="inferred from homology"/>
<dbReference type="Proteomes" id="UP000256900">
    <property type="component" value="Unassembled WGS sequence"/>
</dbReference>
<reference evidence="4 5" key="1">
    <citation type="submission" date="2018-08" db="EMBL/GenBank/DDBJ databases">
        <title>Genomic Encyclopedia of Type Strains, Phase IV (KMG-IV): sequencing the most valuable type-strain genomes for metagenomic binning, comparative biology and taxonomic classification.</title>
        <authorList>
            <person name="Goeker M."/>
        </authorList>
    </citation>
    <scope>NUCLEOTIDE SEQUENCE [LARGE SCALE GENOMIC DNA]</scope>
    <source>
        <strain evidence="4 5">BW863</strain>
    </source>
</reference>
<dbReference type="GO" id="GO:0016020">
    <property type="term" value="C:membrane"/>
    <property type="evidence" value="ECO:0007669"/>
    <property type="project" value="TreeGrafter"/>
</dbReference>
<accession>A0A3D9Z1U6</accession>
<dbReference type="OrthoDB" id="9779853at2"/>
<comment type="similarity">
    <text evidence="2">Belongs to the AB hydrolase superfamily. Bacterial non-heme haloperoxidase / perhydrolase family.</text>
</comment>
<name>A0A3D9Z1U6_9HYPH</name>
<dbReference type="EMBL" id="QUMO01000001">
    <property type="protein sequence ID" value="REF88805.1"/>
    <property type="molecule type" value="Genomic_DNA"/>
</dbReference>